<dbReference type="PANTHER" id="PTHR34293:SF1">
    <property type="entry name" value="HTH-TYPE TRANSCRIPTIONAL REGULATOR TRMBL2"/>
    <property type="match status" value="1"/>
</dbReference>
<dbReference type="InterPro" id="IPR000792">
    <property type="entry name" value="Tscrpt_reg_LuxR_C"/>
</dbReference>
<accession>A0ABY5Q8D4</accession>
<dbReference type="SMART" id="SM00421">
    <property type="entry name" value="HTH_LUXR"/>
    <property type="match status" value="1"/>
</dbReference>
<evidence type="ECO:0000313" key="4">
    <source>
        <dbReference type="Proteomes" id="UP001057738"/>
    </source>
</evidence>
<organism evidence="3 4">
    <name type="scientific">Streptomyces yangpuensis</name>
    <dbReference type="NCBI Taxonomy" id="1648182"/>
    <lineage>
        <taxon>Bacteria</taxon>
        <taxon>Bacillati</taxon>
        <taxon>Actinomycetota</taxon>
        <taxon>Actinomycetes</taxon>
        <taxon>Kitasatosporales</taxon>
        <taxon>Streptomycetaceae</taxon>
        <taxon>Streptomyces</taxon>
    </lineage>
</organism>
<evidence type="ECO:0000313" key="3">
    <source>
        <dbReference type="EMBL" id="UUY52711.1"/>
    </source>
</evidence>
<dbReference type="InterPro" id="IPR051797">
    <property type="entry name" value="TrmB-like"/>
</dbReference>
<keyword evidence="4" id="KW-1185">Reference proteome</keyword>
<keyword evidence="3" id="KW-0614">Plasmid</keyword>
<protein>
    <submittedName>
        <fullName evidence="3">LuxR family transcriptional regulator</fullName>
    </submittedName>
</protein>
<evidence type="ECO:0000259" key="2">
    <source>
        <dbReference type="SMART" id="SM00421"/>
    </source>
</evidence>
<dbReference type="Proteomes" id="UP001057738">
    <property type="component" value="Plasmid psa3239"/>
</dbReference>
<dbReference type="SUPFAM" id="SSF46894">
    <property type="entry name" value="C-terminal effector domain of the bipartite response regulators"/>
    <property type="match status" value="1"/>
</dbReference>
<dbReference type="InterPro" id="IPR036388">
    <property type="entry name" value="WH-like_DNA-bd_sf"/>
</dbReference>
<proteinExistence type="predicted"/>
<reference evidence="3" key="1">
    <citation type="submission" date="2022-08" db="EMBL/GenBank/DDBJ databases">
        <authorList>
            <person name="Tian L."/>
        </authorList>
    </citation>
    <scope>NUCLEOTIDE SEQUENCE</scope>
    <source>
        <strain evidence="3">CM253</strain>
        <plasmid evidence="3">psa3239</plasmid>
    </source>
</reference>
<sequence>MAADRAPDPFAVPAAAPAPLPSATADASPVADRAAAPPPPPFPEPAAGEVAELGPAAVRLYTRLLEGGPQPTTALATALGLSEEHTGHAAAELLRHRLLARDPDTTPARWRAVSPYTAAAELVGPEENRLRRRLETLERTRARLSSLIPLYEETYRRGTDSGAVEVVESRDRVMLLIADTAARCTEEVLTVQPGGGRPPGYLERALPRDLEMLGRGVRLHTLYQHTARYSPGTQEYVRAVSAAGAEVRTLGELFGKMLVFDRATAFLPVWDNPDAAVVLREPSAVAFLCSVFANAWGLAEPFSASYTATTATQLQDTIAGRLADGAKDELIARRLGMSLRTCRRHIAELMDELGAESRFQAGYLLALRSASTAPPPADPHRATTAP</sequence>
<dbReference type="EMBL" id="CP102516">
    <property type="protein sequence ID" value="UUY52711.1"/>
    <property type="molecule type" value="Genomic_DNA"/>
</dbReference>
<dbReference type="InterPro" id="IPR016032">
    <property type="entry name" value="Sig_transdc_resp-reg_C-effctor"/>
</dbReference>
<dbReference type="Gene3D" id="1.10.10.10">
    <property type="entry name" value="Winged helix-like DNA-binding domain superfamily/Winged helix DNA-binding domain"/>
    <property type="match status" value="1"/>
</dbReference>
<name>A0ABY5Q8D4_9ACTN</name>
<feature type="region of interest" description="Disordered" evidence="1">
    <location>
        <begin position="1"/>
        <end position="48"/>
    </location>
</feature>
<gene>
    <name evidence="3" type="ORF">NRK68_36330</name>
</gene>
<geneLocation type="plasmid" evidence="3 4">
    <name>psa3239</name>
</geneLocation>
<feature type="domain" description="HTH luxR-type" evidence="2">
    <location>
        <begin position="306"/>
        <end position="365"/>
    </location>
</feature>
<feature type="compositionally biased region" description="Low complexity" evidence="1">
    <location>
        <begin position="1"/>
        <end position="35"/>
    </location>
</feature>
<evidence type="ECO:0000256" key="1">
    <source>
        <dbReference type="SAM" id="MobiDB-lite"/>
    </source>
</evidence>
<dbReference type="PANTHER" id="PTHR34293">
    <property type="entry name" value="HTH-TYPE TRANSCRIPTIONAL REGULATOR TRMBL2"/>
    <property type="match status" value="1"/>
</dbReference>
<dbReference type="GeneID" id="95579009"/>
<dbReference type="RefSeq" id="WP_257858412.1">
    <property type="nucleotide sequence ID" value="NZ_CP102516.1"/>
</dbReference>